<proteinExistence type="predicted"/>
<sequence length="214" mass="24034">MEEGNPQIRLVIDELNNFPLDFPQKPVSPQDHCSRLPSNDRTIVRQSRFLWIWHLSSRRGGYCDPVLIAVCWDEPCRDFGLESFLGYGGDVAVPLKEAYGGADYVSLCRLYPLRKMHKITKNKAIASVALPFGRIPLGIQHPALQGFAEANDVRVSLDMNRRTASWNCHSARPIVGGLRGSVTQQSIEKIGYQRSRTLVAATVSEQTLGSRLRW</sequence>
<name>A0AAN4YEZ6_ASPOZ</name>
<gene>
    <name evidence="1" type="ORF">Aory04_000283200</name>
</gene>
<comment type="caution">
    <text evidence="1">The sequence shown here is derived from an EMBL/GenBank/DDBJ whole genome shotgun (WGS) entry which is preliminary data.</text>
</comment>
<evidence type="ECO:0000313" key="1">
    <source>
        <dbReference type="EMBL" id="GMG25902.1"/>
    </source>
</evidence>
<protein>
    <submittedName>
        <fullName evidence="1">Unnamed protein product</fullName>
    </submittedName>
</protein>
<evidence type="ECO:0000313" key="2">
    <source>
        <dbReference type="Proteomes" id="UP001165205"/>
    </source>
</evidence>
<reference evidence="1" key="1">
    <citation type="submission" date="2023-04" db="EMBL/GenBank/DDBJ databases">
        <title>Aspergillus oryzae NBRC 4228.</title>
        <authorList>
            <person name="Ichikawa N."/>
            <person name="Sato H."/>
            <person name="Tonouchi N."/>
        </authorList>
    </citation>
    <scope>NUCLEOTIDE SEQUENCE</scope>
    <source>
        <strain evidence="1">NBRC 4228</strain>
    </source>
</reference>
<accession>A0AAN4YEZ6</accession>
<dbReference type="Proteomes" id="UP001165205">
    <property type="component" value="Unassembled WGS sequence"/>
</dbReference>
<dbReference type="AlphaFoldDB" id="A0AAN4YEZ6"/>
<organism evidence="1 2">
    <name type="scientific">Aspergillus oryzae</name>
    <name type="common">Yellow koji mold</name>
    <dbReference type="NCBI Taxonomy" id="5062"/>
    <lineage>
        <taxon>Eukaryota</taxon>
        <taxon>Fungi</taxon>
        <taxon>Dikarya</taxon>
        <taxon>Ascomycota</taxon>
        <taxon>Pezizomycotina</taxon>
        <taxon>Eurotiomycetes</taxon>
        <taxon>Eurotiomycetidae</taxon>
        <taxon>Eurotiales</taxon>
        <taxon>Aspergillaceae</taxon>
        <taxon>Aspergillus</taxon>
        <taxon>Aspergillus subgen. Circumdati</taxon>
    </lineage>
</organism>
<dbReference type="EMBL" id="BSYA01000022">
    <property type="protein sequence ID" value="GMG25902.1"/>
    <property type="molecule type" value="Genomic_DNA"/>
</dbReference>